<reference evidence="4 5" key="1">
    <citation type="submission" date="2015-10" db="EMBL/GenBank/DDBJ databases">
        <authorList>
            <person name="Gilbert D.G."/>
        </authorList>
    </citation>
    <scope>NUCLEOTIDE SEQUENCE [LARGE SCALE GENOMIC DNA]</scope>
    <source>
        <strain evidence="5">HZ-22</strain>
    </source>
</reference>
<organism evidence="4 5">
    <name type="scientific">Pseudalgibacter alginicilyticus</name>
    <dbReference type="NCBI Taxonomy" id="1736674"/>
    <lineage>
        <taxon>Bacteria</taxon>
        <taxon>Pseudomonadati</taxon>
        <taxon>Bacteroidota</taxon>
        <taxon>Flavobacteriia</taxon>
        <taxon>Flavobacteriales</taxon>
        <taxon>Flavobacteriaceae</taxon>
        <taxon>Pseudalgibacter</taxon>
    </lineage>
</organism>
<dbReference type="KEGG" id="ahz:APS56_14655"/>
<dbReference type="OrthoDB" id="9804309at2"/>
<proteinExistence type="inferred from homology"/>
<feature type="domain" description="TsaA-like" evidence="3">
    <location>
        <begin position="7"/>
        <end position="131"/>
    </location>
</feature>
<dbReference type="SUPFAM" id="SSF118196">
    <property type="entry name" value="YaeB-like"/>
    <property type="match status" value="1"/>
</dbReference>
<dbReference type="Proteomes" id="UP000057981">
    <property type="component" value="Chromosome"/>
</dbReference>
<dbReference type="InterPro" id="IPR023370">
    <property type="entry name" value="TrmO-like_N"/>
</dbReference>
<gene>
    <name evidence="4" type="ORF">APS56_14655</name>
</gene>
<dbReference type="InterPro" id="IPR036414">
    <property type="entry name" value="YaeB_N_sf"/>
</dbReference>
<dbReference type="InterPro" id="IPR023368">
    <property type="entry name" value="UPF0066_cons_site"/>
</dbReference>
<dbReference type="InterPro" id="IPR036413">
    <property type="entry name" value="YaeB-like_sf"/>
</dbReference>
<dbReference type="Pfam" id="PF01980">
    <property type="entry name" value="TrmO_N"/>
    <property type="match status" value="1"/>
</dbReference>
<dbReference type="PROSITE" id="PS51668">
    <property type="entry name" value="TSAA_2"/>
    <property type="match status" value="1"/>
</dbReference>
<dbReference type="InterPro" id="IPR040372">
    <property type="entry name" value="YaeB-like"/>
</dbReference>
<sequence length="160" mass="18797">MKNSYVIQPIGRISYENNMCCLHLDKTYISGIKNLNGFKYLQIIWWGHLNDNPKSRSTLIINKPYKTAPKQLGVFATRSDSRPNPILITTIEVIKIDEQTGEIYTPYIDAEDGTFILNIKPYHKMERVKDCVVPGWCKHWPEWYEDTESFNWKDEFSFEA</sequence>
<dbReference type="EMBL" id="CP012898">
    <property type="protein sequence ID" value="ALJ06299.1"/>
    <property type="molecule type" value="Genomic_DNA"/>
</dbReference>
<evidence type="ECO:0000313" key="5">
    <source>
        <dbReference type="Proteomes" id="UP000057981"/>
    </source>
</evidence>
<accession>A0A0P0D831</accession>
<keyword evidence="1" id="KW-0949">S-adenosyl-L-methionine</keyword>
<dbReference type="RefSeq" id="WP_054729946.1">
    <property type="nucleotide sequence ID" value="NZ_CP012898.1"/>
</dbReference>
<keyword evidence="5" id="KW-1185">Reference proteome</keyword>
<evidence type="ECO:0000313" key="4">
    <source>
        <dbReference type="EMBL" id="ALJ06299.1"/>
    </source>
</evidence>
<evidence type="ECO:0000256" key="1">
    <source>
        <dbReference type="ARBA" id="ARBA00022691"/>
    </source>
</evidence>
<dbReference type="PROSITE" id="PS01318">
    <property type="entry name" value="TSAA_1"/>
    <property type="match status" value="1"/>
</dbReference>
<name>A0A0P0D831_9FLAO</name>
<dbReference type="STRING" id="1736674.APS56_14655"/>
<dbReference type="Gene3D" id="2.40.30.70">
    <property type="entry name" value="YaeB-like"/>
    <property type="match status" value="1"/>
</dbReference>
<protein>
    <recommendedName>
        <fullName evidence="3">TsaA-like domain-containing protein</fullName>
    </recommendedName>
</protein>
<comment type="similarity">
    <text evidence="2">Belongs to the tRNA methyltransferase O family.</text>
</comment>
<evidence type="ECO:0000256" key="2">
    <source>
        <dbReference type="ARBA" id="ARBA00033753"/>
    </source>
</evidence>
<dbReference type="PANTHER" id="PTHR12818">
    <property type="entry name" value="TRNA (ADENINE(37)-N6)-METHYLTRANSFERASE"/>
    <property type="match status" value="1"/>
</dbReference>
<evidence type="ECO:0000259" key="3">
    <source>
        <dbReference type="PROSITE" id="PS51668"/>
    </source>
</evidence>
<dbReference type="PANTHER" id="PTHR12818:SF0">
    <property type="entry name" value="TRNA (ADENINE(37)-N6)-METHYLTRANSFERASE"/>
    <property type="match status" value="1"/>
</dbReference>
<dbReference type="AlphaFoldDB" id="A0A0P0D831"/>